<sequence length="212" mass="22922">MDHGSPTRGSIDGMLRRLNAGDPESVYDTASIPGFSIGNNADLPQATRVTDGGGMGSSRSWGRCWRSSSPTSSQADPRLGEVLRGLCQPDLLKHSEGFLSEDSLDELPQLSTVKDELRTQFPEDDQNVLDILARRICYRDLRRNVSYRRTFAISCLVDDLAAIKTLLDPETGICDDDLPLINIRKPGKTSSFGSGLHLILGSSASAGGIGTR</sequence>
<dbReference type="EMBL" id="WIGM01000288">
    <property type="protein sequence ID" value="KAF6830304.1"/>
    <property type="molecule type" value="Genomic_DNA"/>
</dbReference>
<dbReference type="Proteomes" id="UP000639643">
    <property type="component" value="Unassembled WGS sequence"/>
</dbReference>
<dbReference type="AlphaFoldDB" id="A0A8H6KEU0"/>
<feature type="region of interest" description="Disordered" evidence="1">
    <location>
        <begin position="37"/>
        <end position="77"/>
    </location>
</feature>
<gene>
    <name evidence="2" type="ORF">CMUS01_07801</name>
</gene>
<evidence type="ECO:0000313" key="3">
    <source>
        <dbReference type="Proteomes" id="UP000639643"/>
    </source>
</evidence>
<protein>
    <submittedName>
        <fullName evidence="2">FAD binding domain protein</fullName>
    </submittedName>
</protein>
<proteinExistence type="predicted"/>
<reference evidence="2" key="1">
    <citation type="journal article" date="2020" name="Phytopathology">
        <title>Genome Sequence Resources of Colletotrichum truncatum, C. plurivorum, C. musicola, and C. sojae: Four Species Pathogenic to Soybean (Glycine max).</title>
        <authorList>
            <person name="Rogerio F."/>
            <person name="Boufleur T.R."/>
            <person name="Ciampi-Guillardi M."/>
            <person name="Sukno S.A."/>
            <person name="Thon M.R."/>
            <person name="Massola Junior N.S."/>
            <person name="Baroncelli R."/>
        </authorList>
    </citation>
    <scope>NUCLEOTIDE SEQUENCE</scope>
    <source>
        <strain evidence="2">LFN0074</strain>
    </source>
</reference>
<evidence type="ECO:0000313" key="2">
    <source>
        <dbReference type="EMBL" id="KAF6830304.1"/>
    </source>
</evidence>
<keyword evidence="3" id="KW-1185">Reference proteome</keyword>
<name>A0A8H6KEU0_9PEZI</name>
<evidence type="ECO:0000256" key="1">
    <source>
        <dbReference type="SAM" id="MobiDB-lite"/>
    </source>
</evidence>
<comment type="caution">
    <text evidence="2">The sequence shown here is derived from an EMBL/GenBank/DDBJ whole genome shotgun (WGS) entry which is preliminary data.</text>
</comment>
<feature type="compositionally biased region" description="Low complexity" evidence="1">
    <location>
        <begin position="57"/>
        <end position="69"/>
    </location>
</feature>
<accession>A0A8H6KEU0</accession>
<organism evidence="2 3">
    <name type="scientific">Colletotrichum musicola</name>
    <dbReference type="NCBI Taxonomy" id="2175873"/>
    <lineage>
        <taxon>Eukaryota</taxon>
        <taxon>Fungi</taxon>
        <taxon>Dikarya</taxon>
        <taxon>Ascomycota</taxon>
        <taxon>Pezizomycotina</taxon>
        <taxon>Sordariomycetes</taxon>
        <taxon>Hypocreomycetidae</taxon>
        <taxon>Glomerellales</taxon>
        <taxon>Glomerellaceae</taxon>
        <taxon>Colletotrichum</taxon>
        <taxon>Colletotrichum orchidearum species complex</taxon>
    </lineage>
</organism>